<proteinExistence type="inferred from homology"/>
<keyword evidence="13" id="KW-1185">Reference proteome</keyword>
<dbReference type="GO" id="GO:0043130">
    <property type="term" value="F:ubiquitin binding"/>
    <property type="evidence" value="ECO:0007669"/>
    <property type="project" value="InterPro"/>
</dbReference>
<dbReference type="Gene3D" id="1.10.8.10">
    <property type="entry name" value="DNA helicase RuvA subunit, C-terminal domain"/>
    <property type="match status" value="1"/>
</dbReference>
<dbReference type="AlphaFoldDB" id="A0A9N9FSW8"/>
<accession>A0A9N9FSW8</accession>
<comment type="subcellular location">
    <subcellularLocation>
        <location evidence="7">Endomembrane system</location>
        <topology evidence="7">Single-pass membrane protein</topology>
    </subcellularLocation>
    <subcellularLocation>
        <location evidence="1">Endoplasmic reticulum membrane</location>
    </subcellularLocation>
</comment>
<evidence type="ECO:0000256" key="5">
    <source>
        <dbReference type="ARBA" id="ARBA00022989"/>
    </source>
</evidence>
<feature type="compositionally biased region" description="Polar residues" evidence="10">
    <location>
        <begin position="181"/>
        <end position="195"/>
    </location>
</feature>
<keyword evidence="4" id="KW-0256">Endoplasmic reticulum</keyword>
<dbReference type="GO" id="GO:0005789">
    <property type="term" value="C:endoplasmic reticulum membrane"/>
    <property type="evidence" value="ECO:0007669"/>
    <property type="project" value="UniProtKB-SubCell"/>
</dbReference>
<dbReference type="OrthoDB" id="3824970at2759"/>
<dbReference type="InterPro" id="IPR003892">
    <property type="entry name" value="CUE"/>
</dbReference>
<keyword evidence="3" id="KW-0833">Ubl conjugation pathway</keyword>
<dbReference type="EMBL" id="CAJVPL010001223">
    <property type="protein sequence ID" value="CAG8559780.1"/>
    <property type="molecule type" value="Genomic_DNA"/>
</dbReference>
<evidence type="ECO:0000256" key="3">
    <source>
        <dbReference type="ARBA" id="ARBA00022786"/>
    </source>
</evidence>
<feature type="region of interest" description="Disordered" evidence="10">
    <location>
        <begin position="175"/>
        <end position="195"/>
    </location>
</feature>
<organism evidence="12 13">
    <name type="scientific">Ambispora gerdemannii</name>
    <dbReference type="NCBI Taxonomy" id="144530"/>
    <lineage>
        <taxon>Eukaryota</taxon>
        <taxon>Fungi</taxon>
        <taxon>Fungi incertae sedis</taxon>
        <taxon>Mucoromycota</taxon>
        <taxon>Glomeromycotina</taxon>
        <taxon>Glomeromycetes</taxon>
        <taxon>Archaeosporales</taxon>
        <taxon>Ambisporaceae</taxon>
        <taxon>Ambispora</taxon>
    </lineage>
</organism>
<protein>
    <recommendedName>
        <fullName evidence="9">Coupling of ubiquitin conjugation to ER degradation protein 1</fullName>
    </recommendedName>
</protein>
<dbReference type="PROSITE" id="PS51140">
    <property type="entry name" value="CUE"/>
    <property type="match status" value="1"/>
</dbReference>
<evidence type="ECO:0000259" key="11">
    <source>
        <dbReference type="PROSITE" id="PS51140"/>
    </source>
</evidence>
<evidence type="ECO:0000256" key="10">
    <source>
        <dbReference type="SAM" id="MobiDB-lite"/>
    </source>
</evidence>
<dbReference type="FunFam" id="1.10.8.10:FF:000050">
    <property type="entry name" value="Related to AMFR protein"/>
    <property type="match status" value="1"/>
</dbReference>
<evidence type="ECO:0000256" key="1">
    <source>
        <dbReference type="ARBA" id="ARBA00004586"/>
    </source>
</evidence>
<feature type="domain" description="CUE" evidence="11">
    <location>
        <begin position="33"/>
        <end position="75"/>
    </location>
</feature>
<evidence type="ECO:0000313" key="12">
    <source>
        <dbReference type="EMBL" id="CAG8559780.1"/>
    </source>
</evidence>
<evidence type="ECO:0000256" key="2">
    <source>
        <dbReference type="ARBA" id="ARBA00022692"/>
    </source>
</evidence>
<evidence type="ECO:0000256" key="4">
    <source>
        <dbReference type="ARBA" id="ARBA00022824"/>
    </source>
</evidence>
<evidence type="ECO:0000256" key="9">
    <source>
        <dbReference type="ARBA" id="ARBA00072899"/>
    </source>
</evidence>
<reference evidence="12" key="1">
    <citation type="submission" date="2021-06" db="EMBL/GenBank/DDBJ databases">
        <authorList>
            <person name="Kallberg Y."/>
            <person name="Tangrot J."/>
            <person name="Rosling A."/>
        </authorList>
    </citation>
    <scope>NUCLEOTIDE SEQUENCE</scope>
    <source>
        <strain evidence="12">MT106</strain>
    </source>
</reference>
<keyword evidence="2" id="KW-0812">Transmembrane</keyword>
<dbReference type="Proteomes" id="UP000789831">
    <property type="component" value="Unassembled WGS sequence"/>
</dbReference>
<dbReference type="SMART" id="SM00546">
    <property type="entry name" value="CUE"/>
    <property type="match status" value="1"/>
</dbReference>
<evidence type="ECO:0000313" key="13">
    <source>
        <dbReference type="Proteomes" id="UP000789831"/>
    </source>
</evidence>
<keyword evidence="6" id="KW-0472">Membrane</keyword>
<comment type="caution">
    <text evidence="12">The sequence shown here is derived from an EMBL/GenBank/DDBJ whole genome shotgun (WGS) entry which is preliminary data.</text>
</comment>
<gene>
    <name evidence="12" type="ORF">AGERDE_LOCUS7093</name>
</gene>
<feature type="region of interest" description="Disordered" evidence="10">
    <location>
        <begin position="1"/>
        <end position="26"/>
    </location>
</feature>
<comment type="similarity">
    <text evidence="8">Belongs to the CUE1 family.</text>
</comment>
<name>A0A9N9FSW8_9GLOM</name>
<feature type="compositionally biased region" description="Polar residues" evidence="10">
    <location>
        <begin position="1"/>
        <end position="25"/>
    </location>
</feature>
<dbReference type="CDD" id="cd14424">
    <property type="entry name" value="CUE_Cue1p_like"/>
    <property type="match status" value="1"/>
</dbReference>
<sequence length="237" mass="26369">MYTSIVGTTPPVSNASRRGNATQEQSRVRLQAVTTEMVETVCAMFPNIPPAAIRFDLQKTGSVEVTCDNILRDGGLPLPPPSIAPIVPIQSPTLNASTSASSSSSAINNNNTQTHQSLVHRYKLHEAVAKDVIPDEPPKQWEVTSEKRHQLLQKRKEAMVLQARKRYLEQQLKKQEESQVKDQVSTSSPSNFQFTSSTTKILQSNELEDCTDTDQQQLSPEARRQKLLQAAELRMGF</sequence>
<feature type="non-terminal residue" evidence="12">
    <location>
        <position position="1"/>
    </location>
</feature>
<dbReference type="Pfam" id="PF02845">
    <property type="entry name" value="CUE"/>
    <property type="match status" value="1"/>
</dbReference>
<keyword evidence="5" id="KW-1133">Transmembrane helix</keyword>
<evidence type="ECO:0000256" key="6">
    <source>
        <dbReference type="ARBA" id="ARBA00023136"/>
    </source>
</evidence>
<evidence type="ECO:0000256" key="7">
    <source>
        <dbReference type="ARBA" id="ARBA00037847"/>
    </source>
</evidence>
<evidence type="ECO:0000256" key="8">
    <source>
        <dbReference type="ARBA" id="ARBA00061383"/>
    </source>
</evidence>